<sequence length="71" mass="7610">MVVDRADGMAARAEIVPGDRVLSLIVGGKQTELDSVATFNRLLEGLREGQRVSVLVQRGELASFVSLKVGK</sequence>
<evidence type="ECO:0008006" key="2">
    <source>
        <dbReference type="Google" id="ProtNLM"/>
    </source>
</evidence>
<evidence type="ECO:0000313" key="1">
    <source>
        <dbReference type="EMBL" id="MPN44267.1"/>
    </source>
</evidence>
<accession>A0A645HZ14</accession>
<dbReference type="Gene3D" id="2.30.42.10">
    <property type="match status" value="1"/>
</dbReference>
<dbReference type="EMBL" id="VSSQ01103275">
    <property type="protein sequence ID" value="MPN44267.1"/>
    <property type="molecule type" value="Genomic_DNA"/>
</dbReference>
<gene>
    <name evidence="1" type="ORF">SDC9_191829</name>
</gene>
<reference evidence="1" key="1">
    <citation type="submission" date="2019-08" db="EMBL/GenBank/DDBJ databases">
        <authorList>
            <person name="Kucharzyk K."/>
            <person name="Murdoch R.W."/>
            <person name="Higgins S."/>
            <person name="Loffler F."/>
        </authorList>
    </citation>
    <scope>NUCLEOTIDE SEQUENCE</scope>
</reference>
<organism evidence="1">
    <name type="scientific">bioreactor metagenome</name>
    <dbReference type="NCBI Taxonomy" id="1076179"/>
    <lineage>
        <taxon>unclassified sequences</taxon>
        <taxon>metagenomes</taxon>
        <taxon>ecological metagenomes</taxon>
    </lineage>
</organism>
<name>A0A645HZ14_9ZZZZ</name>
<proteinExistence type="predicted"/>
<protein>
    <recommendedName>
        <fullName evidence="2">PDZ domain-containing protein</fullName>
    </recommendedName>
</protein>
<dbReference type="AlphaFoldDB" id="A0A645HZ14"/>
<comment type="caution">
    <text evidence="1">The sequence shown here is derived from an EMBL/GenBank/DDBJ whole genome shotgun (WGS) entry which is preliminary data.</text>
</comment>
<dbReference type="InterPro" id="IPR036034">
    <property type="entry name" value="PDZ_sf"/>
</dbReference>
<dbReference type="SUPFAM" id="SSF50156">
    <property type="entry name" value="PDZ domain-like"/>
    <property type="match status" value="1"/>
</dbReference>